<sequence length="388" mass="44164">MNKMQIYMLLLLTVMGTLVFSTKVSAQVQSGSPKMMVYYRAWRDKEMKDVNTSLTDENWLSMEDIPYGIDIVNIFSYVPEGQEAAAAPFFKKLKESYVPTLHARGVKLTKAIDYSVLLKIPYSGTFPTEQEFDAYANQLLDEHVRAYGIDGLDIDMETFPSQADIALSDGVIRALARYIGPSANNNTVFVYDTNGSNTGPLQNVAEHFTYLGYQQYGSDAGRTAKAINDYEKLIPKERFMPGLSFPEEQDHNRWYDTGEPYEQSNLYKVAKYTADNHLYGMFLYALDRDGRTYNEHDLNHVIPSNFLWTKSAILEAKGFTLEQAKKIANHHWKRIGNNDLNQAVVEEKIKQAKSIYEVNKVLLGSSEHFGTDGVSAEYDPIYEWSLMN</sequence>
<evidence type="ECO:0000313" key="9">
    <source>
        <dbReference type="Proteomes" id="UP000252797"/>
    </source>
</evidence>
<proteinExistence type="inferred from homology"/>
<evidence type="ECO:0000256" key="3">
    <source>
        <dbReference type="ARBA" id="ARBA00022729"/>
    </source>
</evidence>
<dbReference type="InterPro" id="IPR017853">
    <property type="entry name" value="GH"/>
</dbReference>
<evidence type="ECO:0000256" key="5">
    <source>
        <dbReference type="ARBA" id="ARBA00023295"/>
    </source>
</evidence>
<dbReference type="InterPro" id="IPR001579">
    <property type="entry name" value="Glyco_hydro_18_chit_AS"/>
</dbReference>
<dbReference type="AlphaFoldDB" id="A0A367CGF5"/>
<comment type="caution">
    <text evidence="8">The sequence shown here is derived from an EMBL/GenBank/DDBJ whole genome shotgun (WGS) entry which is preliminary data.</text>
</comment>
<keyword evidence="5" id="KW-0326">Glycosidase</keyword>
<evidence type="ECO:0000256" key="6">
    <source>
        <dbReference type="ARBA" id="ARBA00034414"/>
    </source>
</evidence>
<dbReference type="EMBL" id="LEPB01000003">
    <property type="protein sequence ID" value="RCA11711.1"/>
    <property type="molecule type" value="Genomic_DNA"/>
</dbReference>
<protein>
    <recommendedName>
        <fullName evidence="2">mannosyl-glycoprotein endo-beta-N-acetylglucosaminidase</fullName>
        <ecNumber evidence="2">3.2.1.96</ecNumber>
    </recommendedName>
</protein>
<feature type="domain" description="Endo-beta-N-acetylglucosaminidase EndoS/F2-like TIM-barrel" evidence="7">
    <location>
        <begin position="37"/>
        <end position="282"/>
    </location>
</feature>
<evidence type="ECO:0000259" key="7">
    <source>
        <dbReference type="Pfam" id="PF23916"/>
    </source>
</evidence>
<gene>
    <name evidence="8" type="ORF">EA71_00731</name>
</gene>
<dbReference type="STRING" id="53345.LIU_04855"/>
<dbReference type="RefSeq" id="WP_113845362.1">
    <property type="nucleotide sequence ID" value="NZ_CAXUDG010000020.1"/>
</dbReference>
<dbReference type="GO" id="GO:0005975">
    <property type="term" value="P:carbohydrate metabolic process"/>
    <property type="evidence" value="ECO:0007669"/>
    <property type="project" value="InterPro"/>
</dbReference>
<comment type="similarity">
    <text evidence="1">Belongs to the glycosyl hydrolase 18 family.</text>
</comment>
<dbReference type="Gene3D" id="3.20.20.80">
    <property type="entry name" value="Glycosidases"/>
    <property type="match status" value="1"/>
</dbReference>
<dbReference type="InterPro" id="IPR057016">
    <property type="entry name" value="EndoS_F2-like_TIM-barrel"/>
</dbReference>
<evidence type="ECO:0000313" key="8">
    <source>
        <dbReference type="EMBL" id="RCA11711.1"/>
    </source>
</evidence>
<evidence type="ECO:0000256" key="2">
    <source>
        <dbReference type="ARBA" id="ARBA00012566"/>
    </source>
</evidence>
<comment type="catalytic activity">
    <reaction evidence="6">
        <text>an N(4)-(oligosaccharide-(1-&gt;3)-[oligosaccharide-(1-&gt;6)]-beta-D-Man-(1-&gt;4)-beta-D-GlcNAc-(1-&gt;4)-alpha-D-GlcNAc)-L-asparaginyl-[protein] + H2O = an oligosaccharide-(1-&gt;3)-[oligosaccharide-(1-&gt;6)]-beta-D-Man-(1-&gt;4)-D-GlcNAc + N(4)-(N-acetyl-beta-D-glucosaminyl)-L-asparaginyl-[protein]</text>
        <dbReference type="Rhea" id="RHEA:73067"/>
        <dbReference type="Rhea" id="RHEA-COMP:12603"/>
        <dbReference type="Rhea" id="RHEA-COMP:18176"/>
        <dbReference type="ChEBI" id="CHEBI:15377"/>
        <dbReference type="ChEBI" id="CHEBI:132248"/>
        <dbReference type="ChEBI" id="CHEBI:192714"/>
        <dbReference type="ChEBI" id="CHEBI:192715"/>
        <dbReference type="EC" id="3.2.1.96"/>
    </reaction>
</comment>
<dbReference type="EC" id="3.2.1.96" evidence="2"/>
<dbReference type="Proteomes" id="UP000252797">
    <property type="component" value="Unassembled WGS sequence"/>
</dbReference>
<name>A0A367CGF5_9ENTE</name>
<organism evidence="8 9">
    <name type="scientific">Enterococcus durans</name>
    <dbReference type="NCBI Taxonomy" id="53345"/>
    <lineage>
        <taxon>Bacteria</taxon>
        <taxon>Bacillati</taxon>
        <taxon>Bacillota</taxon>
        <taxon>Bacilli</taxon>
        <taxon>Lactobacillales</taxon>
        <taxon>Enterococcaceae</taxon>
        <taxon>Enterococcus</taxon>
    </lineage>
</organism>
<reference evidence="8 9" key="1">
    <citation type="submission" date="2015-06" db="EMBL/GenBank/DDBJ databases">
        <title>The Genome Sequence of Enterococcus durans 4EA1.</title>
        <authorList>
            <consortium name="The Broad Institute Genomics Platform"/>
            <consortium name="The Broad Institute Genome Sequencing Center for Infectious Disease"/>
            <person name="Earl A.M."/>
            <person name="Van Tyne D."/>
            <person name="Lebreton F."/>
            <person name="Saavedra J.T."/>
            <person name="Gilmore M.S."/>
            <person name="Manson Mcguire A."/>
            <person name="Clock S."/>
            <person name="Crupain M."/>
            <person name="Rangan U."/>
            <person name="Young S."/>
            <person name="Abouelleil A."/>
            <person name="Cao P."/>
            <person name="Chapman S.B."/>
            <person name="Griggs A."/>
            <person name="Priest M."/>
            <person name="Shea T."/>
            <person name="Wortman J."/>
            <person name="Nusbaum C."/>
            <person name="Birren B."/>
        </authorList>
    </citation>
    <scope>NUCLEOTIDE SEQUENCE [LARGE SCALE GENOMIC DNA]</scope>
    <source>
        <strain evidence="8 9">4EA1</strain>
    </source>
</reference>
<evidence type="ECO:0000256" key="1">
    <source>
        <dbReference type="ARBA" id="ARBA00009336"/>
    </source>
</evidence>
<accession>A0A367CGF5</accession>
<keyword evidence="3" id="KW-0732">Signal</keyword>
<keyword evidence="4" id="KW-0378">Hydrolase</keyword>
<dbReference type="Pfam" id="PF23916">
    <property type="entry name" value="TIM-barrel_EndoS"/>
    <property type="match status" value="1"/>
</dbReference>
<dbReference type="SUPFAM" id="SSF51445">
    <property type="entry name" value="(Trans)glycosidases"/>
    <property type="match status" value="1"/>
</dbReference>
<dbReference type="GO" id="GO:0033925">
    <property type="term" value="F:mannosyl-glycoprotein endo-beta-N-acetylglucosaminidase activity"/>
    <property type="evidence" value="ECO:0007669"/>
    <property type="project" value="UniProtKB-EC"/>
</dbReference>
<evidence type="ECO:0000256" key="4">
    <source>
        <dbReference type="ARBA" id="ARBA00022801"/>
    </source>
</evidence>
<dbReference type="PROSITE" id="PS01095">
    <property type="entry name" value="GH18_1"/>
    <property type="match status" value="1"/>
</dbReference>